<dbReference type="PANTHER" id="PTHR33914:SF2">
    <property type="entry name" value="OS02G0582100 PROTEIN"/>
    <property type="match status" value="1"/>
</dbReference>
<dbReference type="AlphaFoldDB" id="A0AA87ZYE4"/>
<evidence type="ECO:0008006" key="4">
    <source>
        <dbReference type="Google" id="ProtNLM"/>
    </source>
</evidence>
<proteinExistence type="predicted"/>
<dbReference type="InterPro" id="IPR040378">
    <property type="entry name" value="BASL"/>
</dbReference>
<sequence>MKLERKPVFSQITLGHKPDPKSFDYNDVSHDSNGVKSGNITKETQNRRSDDLKDNEKDATQLLYSVNDGDDLAASKLNLKTCKNDEVKDFVAPFAKSSLELESDYYTDKSVTECEMPEFQVCYRESSYSSVKDIGIDEGVPALDRILFESGTDKESLCTFMFPDQDQNPLLNKGQVDIRTTSPNGLKSSKKNESEKEFVNVLESKDLMFQGEGDHNTTDKIENDTSKEKIFPENLIPRKELGREKSHSWSPNWDGDAAALFQITRDKASEKAQTISPGFYLAAEKTSNSSDEAWAIPAPVSEAKESKSGSGLSSDLAYNSKVEKGRITFDFGSLASATLAKEECPQNGVSECLETENMSSIDDVTTNLQFVSSQVQHDSLPTVVIREECDQTASMPMVEDATSDTQNVASKAQHELSTGVETPNGSSVNDGTKCTLSTDTECRETPDTPMVVDGMSGTETVSGRFQYGPGESSFSAAGPMSGRITYSGPIPYSGSISLRSDSSTTSTRSFAFPVLQSEWNSSPVRMAKADQRHFRKHRGWRQGLLCCRF</sequence>
<dbReference type="EMBL" id="BTGU01000013">
    <property type="protein sequence ID" value="GMN42065.1"/>
    <property type="molecule type" value="Genomic_DNA"/>
</dbReference>
<feature type="compositionally biased region" description="Polar residues" evidence="1">
    <location>
        <begin position="31"/>
        <end position="43"/>
    </location>
</feature>
<reference evidence="2" key="1">
    <citation type="submission" date="2023-07" db="EMBL/GenBank/DDBJ databases">
        <title>draft genome sequence of fig (Ficus carica).</title>
        <authorList>
            <person name="Takahashi T."/>
            <person name="Nishimura K."/>
        </authorList>
    </citation>
    <scope>NUCLEOTIDE SEQUENCE</scope>
</reference>
<gene>
    <name evidence="2" type="ORF">TIFTF001_011278</name>
</gene>
<comment type="caution">
    <text evidence="2">The sequence shown here is derived from an EMBL/GenBank/DDBJ whole genome shotgun (WGS) entry which is preliminary data.</text>
</comment>
<feature type="region of interest" description="Disordered" evidence="1">
    <location>
        <begin position="1"/>
        <end position="56"/>
    </location>
</feature>
<accession>A0AA87ZYE4</accession>
<organism evidence="2 3">
    <name type="scientific">Ficus carica</name>
    <name type="common">Common fig</name>
    <dbReference type="NCBI Taxonomy" id="3494"/>
    <lineage>
        <taxon>Eukaryota</taxon>
        <taxon>Viridiplantae</taxon>
        <taxon>Streptophyta</taxon>
        <taxon>Embryophyta</taxon>
        <taxon>Tracheophyta</taxon>
        <taxon>Spermatophyta</taxon>
        <taxon>Magnoliopsida</taxon>
        <taxon>eudicotyledons</taxon>
        <taxon>Gunneridae</taxon>
        <taxon>Pentapetalae</taxon>
        <taxon>rosids</taxon>
        <taxon>fabids</taxon>
        <taxon>Rosales</taxon>
        <taxon>Moraceae</taxon>
        <taxon>Ficeae</taxon>
        <taxon>Ficus</taxon>
    </lineage>
</organism>
<evidence type="ECO:0000256" key="1">
    <source>
        <dbReference type="SAM" id="MobiDB-lite"/>
    </source>
</evidence>
<evidence type="ECO:0000313" key="3">
    <source>
        <dbReference type="Proteomes" id="UP001187192"/>
    </source>
</evidence>
<keyword evidence="3" id="KW-1185">Reference proteome</keyword>
<dbReference type="Proteomes" id="UP001187192">
    <property type="component" value="Unassembled WGS sequence"/>
</dbReference>
<protein>
    <recommendedName>
        <fullName evidence="4">18S pre-ribosomal assembly protein gar2-like protein</fullName>
    </recommendedName>
</protein>
<dbReference type="GO" id="GO:0009786">
    <property type="term" value="P:regulation of asymmetric cell division"/>
    <property type="evidence" value="ECO:0007669"/>
    <property type="project" value="InterPro"/>
</dbReference>
<feature type="compositionally biased region" description="Basic and acidic residues" evidence="1">
    <location>
        <begin position="16"/>
        <end position="30"/>
    </location>
</feature>
<dbReference type="PANTHER" id="PTHR33914">
    <property type="entry name" value="18S PRE-RIBOSOMAL ASSEMBLY PROTEIN GAR2-LIKE PROTEIN"/>
    <property type="match status" value="1"/>
</dbReference>
<name>A0AA87ZYE4_FICCA</name>
<feature type="compositionally biased region" description="Basic and acidic residues" evidence="1">
    <location>
        <begin position="44"/>
        <end position="56"/>
    </location>
</feature>
<feature type="region of interest" description="Disordered" evidence="1">
    <location>
        <begin position="171"/>
        <end position="195"/>
    </location>
</feature>
<evidence type="ECO:0000313" key="2">
    <source>
        <dbReference type="EMBL" id="GMN42065.1"/>
    </source>
</evidence>